<dbReference type="GO" id="GO:0003677">
    <property type="term" value="F:DNA binding"/>
    <property type="evidence" value="ECO:0007669"/>
    <property type="project" value="UniProtKB-UniRule"/>
</dbReference>
<evidence type="ECO:0000256" key="7">
    <source>
        <dbReference type="ARBA" id="ARBA00022840"/>
    </source>
</evidence>
<dbReference type="InterPro" id="IPR016136">
    <property type="entry name" value="DNA_helicase_N/primase_C"/>
</dbReference>
<keyword evidence="5 12" id="KW-0378">Hydrolase</keyword>
<comment type="catalytic activity">
    <reaction evidence="10 12">
        <text>ATP + H2O = ADP + phosphate + H(+)</text>
        <dbReference type="Rhea" id="RHEA:13065"/>
        <dbReference type="ChEBI" id="CHEBI:15377"/>
        <dbReference type="ChEBI" id="CHEBI:15378"/>
        <dbReference type="ChEBI" id="CHEBI:30616"/>
        <dbReference type="ChEBI" id="CHEBI:43474"/>
        <dbReference type="ChEBI" id="CHEBI:456216"/>
        <dbReference type="EC" id="5.6.2.3"/>
    </reaction>
</comment>
<evidence type="ECO:0000256" key="6">
    <source>
        <dbReference type="ARBA" id="ARBA00022806"/>
    </source>
</evidence>
<dbReference type="Pfam" id="PF00772">
    <property type="entry name" value="DnaB"/>
    <property type="match status" value="1"/>
</dbReference>
<dbReference type="GO" id="GO:0005524">
    <property type="term" value="F:ATP binding"/>
    <property type="evidence" value="ECO:0007669"/>
    <property type="project" value="UniProtKB-UniRule"/>
</dbReference>
<dbReference type="InterPro" id="IPR007693">
    <property type="entry name" value="DNA_helicase_DnaB-like_N"/>
</dbReference>
<dbReference type="Proteomes" id="UP000317550">
    <property type="component" value="Chromosome"/>
</dbReference>
<dbReference type="PANTHER" id="PTHR30153:SF2">
    <property type="entry name" value="REPLICATIVE DNA HELICASE"/>
    <property type="match status" value="1"/>
</dbReference>
<dbReference type="GO" id="GO:0043139">
    <property type="term" value="F:5'-3' DNA helicase activity"/>
    <property type="evidence" value="ECO:0007669"/>
    <property type="project" value="UniProtKB-EC"/>
</dbReference>
<dbReference type="CDD" id="cd00984">
    <property type="entry name" value="DnaB_C"/>
    <property type="match status" value="1"/>
</dbReference>
<dbReference type="InterPro" id="IPR027417">
    <property type="entry name" value="P-loop_NTPase"/>
</dbReference>
<evidence type="ECO:0000256" key="11">
    <source>
        <dbReference type="NCBIfam" id="TIGR00665"/>
    </source>
</evidence>
<dbReference type="GO" id="GO:0016887">
    <property type="term" value="F:ATP hydrolysis activity"/>
    <property type="evidence" value="ECO:0007669"/>
    <property type="project" value="RHEA"/>
</dbReference>
<reference evidence="15" key="1">
    <citation type="submission" date="2019-07" db="EMBL/GenBank/DDBJ databases">
        <title>Chitinimonas sp. nov., isolated from Ny-Alesund, arctica soil.</title>
        <authorList>
            <person name="Xu Q."/>
            <person name="Peng F."/>
        </authorList>
    </citation>
    <scope>NUCLEOTIDE SEQUENCE [LARGE SCALE GENOMIC DNA]</scope>
    <source>
        <strain evidence="15">R3-44</strain>
    </source>
</reference>
<keyword evidence="3 12" id="KW-0235">DNA replication</keyword>
<dbReference type="OrthoDB" id="9773982at2"/>
<name>A0A516S9X1_9NEIS</name>
<dbReference type="InterPro" id="IPR007692">
    <property type="entry name" value="DNA_helicase_DnaB"/>
</dbReference>
<dbReference type="PANTHER" id="PTHR30153">
    <property type="entry name" value="REPLICATIVE DNA HELICASE DNAB"/>
    <property type="match status" value="1"/>
</dbReference>
<dbReference type="SUPFAM" id="SSF52540">
    <property type="entry name" value="P-loop containing nucleoside triphosphate hydrolases"/>
    <property type="match status" value="1"/>
</dbReference>
<dbReference type="NCBIfam" id="TIGR00665">
    <property type="entry name" value="DnaB"/>
    <property type="match status" value="1"/>
</dbReference>
<evidence type="ECO:0000256" key="3">
    <source>
        <dbReference type="ARBA" id="ARBA00022705"/>
    </source>
</evidence>
<dbReference type="Gene3D" id="1.10.860.10">
    <property type="entry name" value="DNAb Helicase, Chain A"/>
    <property type="match status" value="1"/>
</dbReference>
<dbReference type="GO" id="GO:0006269">
    <property type="term" value="P:DNA replication, synthesis of primer"/>
    <property type="evidence" value="ECO:0007669"/>
    <property type="project" value="UniProtKB-UniRule"/>
</dbReference>
<feature type="domain" description="SF4 helicase" evidence="13">
    <location>
        <begin position="183"/>
        <end position="448"/>
    </location>
</feature>
<evidence type="ECO:0000256" key="4">
    <source>
        <dbReference type="ARBA" id="ARBA00022741"/>
    </source>
</evidence>
<keyword evidence="2 12" id="KW-0639">Primosome</keyword>
<evidence type="ECO:0000256" key="1">
    <source>
        <dbReference type="ARBA" id="ARBA00008428"/>
    </source>
</evidence>
<accession>A0A516S9X1</accession>
<evidence type="ECO:0000313" key="15">
    <source>
        <dbReference type="Proteomes" id="UP000317550"/>
    </source>
</evidence>
<dbReference type="SUPFAM" id="SSF48024">
    <property type="entry name" value="N-terminal domain of DnaB helicase"/>
    <property type="match status" value="1"/>
</dbReference>
<comment type="similarity">
    <text evidence="1 12">Belongs to the helicase family. DnaB subfamily.</text>
</comment>
<gene>
    <name evidence="14" type="primary">dnaB</name>
    <name evidence="14" type="ORF">FNU76_00540</name>
</gene>
<evidence type="ECO:0000256" key="2">
    <source>
        <dbReference type="ARBA" id="ARBA00022515"/>
    </source>
</evidence>
<dbReference type="InterPro" id="IPR036185">
    <property type="entry name" value="DNA_heli_DnaB-like_N_sf"/>
</dbReference>
<evidence type="ECO:0000313" key="14">
    <source>
        <dbReference type="EMBL" id="QDQ24953.1"/>
    </source>
</evidence>
<dbReference type="GO" id="GO:0005829">
    <property type="term" value="C:cytosol"/>
    <property type="evidence" value="ECO:0007669"/>
    <property type="project" value="TreeGrafter"/>
</dbReference>
<keyword evidence="15" id="KW-1185">Reference proteome</keyword>
<dbReference type="GO" id="GO:1990077">
    <property type="term" value="C:primosome complex"/>
    <property type="evidence" value="ECO:0007669"/>
    <property type="project" value="UniProtKB-UniRule"/>
</dbReference>
<dbReference type="InterPro" id="IPR003593">
    <property type="entry name" value="AAA+_ATPase"/>
</dbReference>
<proteinExistence type="inferred from homology"/>
<dbReference type="EC" id="5.6.2.3" evidence="11 12"/>
<evidence type="ECO:0000256" key="5">
    <source>
        <dbReference type="ARBA" id="ARBA00022801"/>
    </source>
</evidence>
<dbReference type="PROSITE" id="PS51199">
    <property type="entry name" value="SF4_HELICASE"/>
    <property type="match status" value="1"/>
</dbReference>
<dbReference type="SMART" id="SM00382">
    <property type="entry name" value="AAA"/>
    <property type="match status" value="1"/>
</dbReference>
<sequence>MSDMTFPPLPVLYSEHSEQALIAGLLIDSYALDRIADQLLPRHFFLPECALVYSVMLGLFHDNRPIDVVTVAEVLERRGELDELGGLAWFSSLVRNSVGSANVKRYAEIIVEKAMMRGGISAASSLVERLEAGDWEHSPTEVLQSVAAQIESLADTDASDADTLTAPQIAHSAVMEIQAILEAGDKPRGVQTGLNELDDVLGGGFRAGDLVILAGRPGMGKTVLAMNIAERLAERAPVVVFSMEMGREQLGMRQIASLGSVNLGGLMRADLTEDEQHCMVAALGKIDTLKLEVDFRPALTVAQVRAKCRKLRRKNGGLGLIVVDYLQLMQHPNAENRVNEITKISGGLKALAKEMQCPVIALSQLSRKVEERMDKHPQMADLRESGSIEQDADTILFAYRDEYYQPDSPYKGVAEIGIAKQRMGESGKWVRAVFEGHYSRFRNLAPGWSAPAQPKPAARKGGFA</sequence>
<evidence type="ECO:0000259" key="13">
    <source>
        <dbReference type="PROSITE" id="PS51199"/>
    </source>
</evidence>
<keyword evidence="8 12" id="KW-0238">DNA-binding</keyword>
<dbReference type="InterPro" id="IPR007694">
    <property type="entry name" value="DNA_helicase_DnaB-like_C"/>
</dbReference>
<organism evidence="14 15">
    <name type="scientific">Chitinimonas arctica</name>
    <dbReference type="NCBI Taxonomy" id="2594795"/>
    <lineage>
        <taxon>Bacteria</taxon>
        <taxon>Pseudomonadati</taxon>
        <taxon>Pseudomonadota</taxon>
        <taxon>Betaproteobacteria</taxon>
        <taxon>Neisseriales</taxon>
        <taxon>Chitinibacteraceae</taxon>
        <taxon>Chitinimonas</taxon>
    </lineage>
</organism>
<dbReference type="EMBL" id="CP041730">
    <property type="protein sequence ID" value="QDQ24953.1"/>
    <property type="molecule type" value="Genomic_DNA"/>
</dbReference>
<keyword evidence="6 12" id="KW-0347">Helicase</keyword>
<dbReference type="AlphaFoldDB" id="A0A516S9X1"/>
<keyword evidence="7 12" id="KW-0067">ATP-binding</keyword>
<protein>
    <recommendedName>
        <fullName evidence="11 12">Replicative DNA helicase</fullName>
        <ecNumber evidence="11 12">5.6.2.3</ecNumber>
    </recommendedName>
</protein>
<keyword evidence="4 12" id="KW-0547">Nucleotide-binding</keyword>
<evidence type="ECO:0000256" key="9">
    <source>
        <dbReference type="ARBA" id="ARBA00023235"/>
    </source>
</evidence>
<comment type="function">
    <text evidence="12">The main replicative DNA helicase, it participates in initiation and elongation during chromosome replication. Travels ahead of the DNA replisome, separating dsDNA into templates for DNA synthesis. A processive ATP-dependent 5'-3' DNA helicase it has DNA-dependent ATPase activity.</text>
</comment>
<evidence type="ECO:0000256" key="12">
    <source>
        <dbReference type="RuleBase" id="RU362085"/>
    </source>
</evidence>
<dbReference type="KEGG" id="cari:FNU76_00540"/>
<dbReference type="Pfam" id="PF03796">
    <property type="entry name" value="DnaB_C"/>
    <property type="match status" value="1"/>
</dbReference>
<evidence type="ECO:0000256" key="8">
    <source>
        <dbReference type="ARBA" id="ARBA00023125"/>
    </source>
</evidence>
<evidence type="ECO:0000256" key="10">
    <source>
        <dbReference type="ARBA" id="ARBA00048954"/>
    </source>
</evidence>
<dbReference type="Gene3D" id="3.40.50.300">
    <property type="entry name" value="P-loop containing nucleotide triphosphate hydrolases"/>
    <property type="match status" value="1"/>
</dbReference>
<keyword evidence="9" id="KW-0413">Isomerase</keyword>